<dbReference type="Gene3D" id="1.10.10.10">
    <property type="entry name" value="Winged helix-like DNA-binding domain superfamily/Winged helix DNA-binding domain"/>
    <property type="match status" value="1"/>
</dbReference>
<evidence type="ECO:0000256" key="1">
    <source>
        <dbReference type="ARBA" id="ARBA00011046"/>
    </source>
</evidence>
<dbReference type="EMBL" id="CP021983">
    <property type="protein sequence ID" value="ASC69850.1"/>
    <property type="molecule type" value="Genomic_DNA"/>
</dbReference>
<evidence type="ECO:0000313" key="6">
    <source>
        <dbReference type="Proteomes" id="UP000191901"/>
    </source>
</evidence>
<reference evidence="5 6" key="1">
    <citation type="journal article" date="2016" name="Biochim. Biophys. Acta">
        <title>Characterization of red-shifted phycobilisomes isolated from the chlorophyll f-containing cyanobacterium Halomicronema hongdechloris.</title>
        <authorList>
            <person name="Li Y."/>
            <person name="Lin Y."/>
            <person name="Garvey C.J."/>
            <person name="Birch D."/>
            <person name="Corkery R.W."/>
            <person name="Loughlin P.C."/>
            <person name="Scheer H."/>
            <person name="Willows R.D."/>
            <person name="Chen M."/>
        </authorList>
    </citation>
    <scope>NUCLEOTIDE SEQUENCE [LARGE SCALE GENOMIC DNA]</scope>
    <source>
        <strain evidence="5 6">C2206</strain>
    </source>
</reference>
<name>A0A1Z3HHU5_9CYAN</name>
<dbReference type="STRING" id="1641165.XM38_10715"/>
<evidence type="ECO:0000256" key="2">
    <source>
        <dbReference type="ARBA" id="ARBA00023015"/>
    </source>
</evidence>
<dbReference type="Proteomes" id="UP000191901">
    <property type="component" value="Chromosome"/>
</dbReference>
<keyword evidence="2" id="KW-0805">Transcription regulation</keyword>
<protein>
    <submittedName>
        <fullName evidence="5">Transcriptional regulator BlaI</fullName>
    </submittedName>
</protein>
<keyword evidence="6" id="KW-1185">Reference proteome</keyword>
<evidence type="ECO:0000313" key="5">
    <source>
        <dbReference type="EMBL" id="ASC69850.1"/>
    </source>
</evidence>
<dbReference type="OrthoDB" id="122824at2"/>
<dbReference type="GO" id="GO:0045892">
    <property type="term" value="P:negative regulation of DNA-templated transcription"/>
    <property type="evidence" value="ECO:0007669"/>
    <property type="project" value="InterPro"/>
</dbReference>
<sequence>MAPLPQKRPRQLSLGPLEQEIMAIIWQANLTTATAIHGYILRDPDRELAYASVMTVLQRLGKKGWVTCDRSQRPYRWYPVVSSQEAAVWKAHQQLADFLAVGNPDVVAAFADSLDTASVEQLDAIARRIQAIRQQRQAP</sequence>
<accession>A0A1Z3HHU5</accession>
<dbReference type="SUPFAM" id="SSF46785">
    <property type="entry name" value="Winged helix' DNA-binding domain"/>
    <property type="match status" value="1"/>
</dbReference>
<dbReference type="InterPro" id="IPR005650">
    <property type="entry name" value="BlaI_family"/>
</dbReference>
<dbReference type="KEGG" id="hhg:XM38_007800"/>
<evidence type="ECO:0000256" key="4">
    <source>
        <dbReference type="ARBA" id="ARBA00023163"/>
    </source>
</evidence>
<evidence type="ECO:0000256" key="3">
    <source>
        <dbReference type="ARBA" id="ARBA00023125"/>
    </source>
</evidence>
<dbReference type="RefSeq" id="WP_080808798.1">
    <property type="nucleotide sequence ID" value="NZ_CP021983.2"/>
</dbReference>
<comment type="similarity">
    <text evidence="1">Belongs to the BlaI transcriptional regulatory family.</text>
</comment>
<dbReference type="InterPro" id="IPR036388">
    <property type="entry name" value="WH-like_DNA-bd_sf"/>
</dbReference>
<dbReference type="InterPro" id="IPR036390">
    <property type="entry name" value="WH_DNA-bd_sf"/>
</dbReference>
<organism evidence="5 6">
    <name type="scientific">Halomicronema hongdechloris C2206</name>
    <dbReference type="NCBI Taxonomy" id="1641165"/>
    <lineage>
        <taxon>Bacteria</taxon>
        <taxon>Bacillati</taxon>
        <taxon>Cyanobacteriota</taxon>
        <taxon>Cyanophyceae</taxon>
        <taxon>Nodosilineales</taxon>
        <taxon>Nodosilineaceae</taxon>
        <taxon>Halomicronema</taxon>
    </lineage>
</organism>
<keyword evidence="3" id="KW-0238">DNA-binding</keyword>
<dbReference type="PIRSF" id="PIRSF019455">
    <property type="entry name" value="CopR_AtkY"/>
    <property type="match status" value="1"/>
</dbReference>
<keyword evidence="4" id="KW-0804">Transcription</keyword>
<gene>
    <name evidence="5" type="primary">blaI</name>
    <name evidence="5" type="ORF">XM38_007800</name>
</gene>
<proteinExistence type="inferred from homology"/>
<dbReference type="GO" id="GO:0003677">
    <property type="term" value="F:DNA binding"/>
    <property type="evidence" value="ECO:0007669"/>
    <property type="project" value="UniProtKB-KW"/>
</dbReference>
<dbReference type="AlphaFoldDB" id="A0A1Z3HHU5"/>
<dbReference type="Pfam" id="PF03965">
    <property type="entry name" value="Penicillinase_R"/>
    <property type="match status" value="1"/>
</dbReference>